<evidence type="ECO:0000313" key="5">
    <source>
        <dbReference type="EMBL" id="PSV07659.1"/>
    </source>
</evidence>
<protein>
    <submittedName>
        <fullName evidence="5">Lysine transporter LysM</fullName>
    </submittedName>
</protein>
<sequence>MGQAKRRSKTKQASQRRSVNFNISGITEKCRQLKEGVSRTWHRFPRFHRWALMILVPIFVAVLMLPSSAQLEQDDSPATSVRRDIQLNLGGVADTQTTTNVAGGTASNNVANTAVSKRADVVLDTADLTEDKRMKAVGGLEDNGPAPEKKPKLQKIYPLNGGKAYVIDVATQKPAATTPTKPATSSSSTSNSSTTSKPKAVTPASAGQWVSYKVPAGKTLASVFRDRSLPLSDLFAIAKVEGAGKPISNVQAGQMLTYRVNSNGQIDGLKIDGNGISATYYRRSNGGYYRQ</sequence>
<dbReference type="InterPro" id="IPR007340">
    <property type="entry name" value="LysM_Opacity-associatedA"/>
</dbReference>
<dbReference type="Proteomes" id="UP000240530">
    <property type="component" value="Unassembled WGS sequence"/>
</dbReference>
<keyword evidence="2" id="KW-1133">Transmembrane helix</keyword>
<evidence type="ECO:0000259" key="3">
    <source>
        <dbReference type="Pfam" id="PF04225"/>
    </source>
</evidence>
<accession>A0A2T3KQE1</accession>
<evidence type="ECO:0000256" key="2">
    <source>
        <dbReference type="SAM" id="Phobius"/>
    </source>
</evidence>
<dbReference type="InterPro" id="IPR013731">
    <property type="entry name" value="OapA_N"/>
</dbReference>
<dbReference type="EMBL" id="PYNS01000031">
    <property type="protein sequence ID" value="PSV07659.1"/>
    <property type="molecule type" value="Genomic_DNA"/>
</dbReference>
<feature type="compositionally biased region" description="Low complexity" evidence="1">
    <location>
        <begin position="174"/>
        <end position="200"/>
    </location>
</feature>
<dbReference type="AlphaFoldDB" id="A0A2T3KQE1"/>
<evidence type="ECO:0000256" key="1">
    <source>
        <dbReference type="SAM" id="MobiDB-lite"/>
    </source>
</evidence>
<feature type="domain" description="Opacity-associated protein A-like N-terminal" evidence="4">
    <location>
        <begin position="41"/>
        <end position="67"/>
    </location>
</feature>
<dbReference type="Pfam" id="PF08525">
    <property type="entry name" value="OapA_N"/>
    <property type="match status" value="1"/>
</dbReference>
<evidence type="ECO:0000313" key="6">
    <source>
        <dbReference type="Proteomes" id="UP000240530"/>
    </source>
</evidence>
<keyword evidence="2" id="KW-0472">Membrane</keyword>
<dbReference type="Pfam" id="PF04225">
    <property type="entry name" value="LysM_OapA"/>
    <property type="match status" value="1"/>
</dbReference>
<evidence type="ECO:0000259" key="4">
    <source>
        <dbReference type="Pfam" id="PF08525"/>
    </source>
</evidence>
<organism evidence="5 6">
    <name type="scientific">Photobacterium leiognathi subsp. mandapamensis</name>
    <name type="common">Photobacterium mandapamensis</name>
    <dbReference type="NCBI Taxonomy" id="48408"/>
    <lineage>
        <taxon>Bacteria</taxon>
        <taxon>Pseudomonadati</taxon>
        <taxon>Pseudomonadota</taxon>
        <taxon>Gammaproteobacteria</taxon>
        <taxon>Vibrionales</taxon>
        <taxon>Vibrionaceae</taxon>
        <taxon>Photobacterium</taxon>
    </lineage>
</organism>
<dbReference type="RefSeq" id="WP_107186064.1">
    <property type="nucleotide sequence ID" value="NZ_JAWQGC010000016.1"/>
</dbReference>
<reference evidence="5 6" key="1">
    <citation type="submission" date="2018-03" db="EMBL/GenBank/DDBJ databases">
        <title>Whole genome sequencing of Histamine producing bacteria.</title>
        <authorList>
            <person name="Butler K."/>
        </authorList>
    </citation>
    <scope>NUCLEOTIDE SEQUENCE [LARGE SCALE GENOMIC DNA]</scope>
    <source>
        <strain evidence="5 6">Res.4.1</strain>
    </source>
</reference>
<feature type="region of interest" description="Disordered" evidence="1">
    <location>
        <begin position="174"/>
        <end position="204"/>
    </location>
</feature>
<feature type="transmembrane region" description="Helical" evidence="2">
    <location>
        <begin position="50"/>
        <end position="69"/>
    </location>
</feature>
<name>A0A2T3KQE1_PHOLD</name>
<feature type="domain" description="Opacity-associated protein A LysM-like" evidence="3">
    <location>
        <begin position="208"/>
        <end position="291"/>
    </location>
</feature>
<dbReference type="Gene3D" id="3.10.450.350">
    <property type="match status" value="1"/>
</dbReference>
<keyword evidence="2" id="KW-0812">Transmembrane</keyword>
<proteinExistence type="predicted"/>
<gene>
    <name evidence="5" type="ORF">C0W93_19300</name>
</gene>
<dbReference type="GO" id="GO:0042834">
    <property type="term" value="F:peptidoglycan binding"/>
    <property type="evidence" value="ECO:0007669"/>
    <property type="project" value="InterPro"/>
</dbReference>
<comment type="caution">
    <text evidence="5">The sequence shown here is derived from an EMBL/GenBank/DDBJ whole genome shotgun (WGS) entry which is preliminary data.</text>
</comment>